<dbReference type="RefSeq" id="WP_035418653.1">
    <property type="nucleotide sequence ID" value="NZ_JAFBCV010000008.1"/>
</dbReference>
<keyword evidence="1" id="KW-1133">Transmembrane helix</keyword>
<accession>A0ABS2SVE3</accession>
<feature type="transmembrane region" description="Helical" evidence="1">
    <location>
        <begin position="5"/>
        <end position="21"/>
    </location>
</feature>
<protein>
    <submittedName>
        <fullName evidence="2">Uncharacterized protein</fullName>
    </submittedName>
</protein>
<reference evidence="2" key="1">
    <citation type="submission" date="2021-01" db="EMBL/GenBank/DDBJ databases">
        <title>Genomic Encyclopedia of Type Strains, Phase IV (KMG-IV): sequencing the most valuable type-strain genomes for metagenomic binning, comparative biology and taxonomic classification.</title>
        <authorList>
            <person name="Goeker M."/>
        </authorList>
    </citation>
    <scope>NUCLEOTIDE SEQUENCE</scope>
    <source>
        <strain evidence="2">DSM 21943</strain>
    </source>
</reference>
<sequence>MKRFVGLFIGLLIVGIGWYWINQYHQEQYLTEVIFYEENDLLIVGLTADREKIADTEVYEWATEEQEQIQDIMAFLSTYKVRRVTNSYYQTHYLGDSKQEIRISHYKHEPSVVFWGEYGVQMMDGRTYEVVNGPINLNWSRHFIEEKKEGR</sequence>
<keyword evidence="3" id="KW-1185">Reference proteome</keyword>
<keyword evidence="1" id="KW-0812">Transmembrane</keyword>
<dbReference type="EMBL" id="JAFBCV010000008">
    <property type="protein sequence ID" value="MBM7839509.1"/>
    <property type="molecule type" value="Genomic_DNA"/>
</dbReference>
<evidence type="ECO:0000256" key="1">
    <source>
        <dbReference type="SAM" id="Phobius"/>
    </source>
</evidence>
<gene>
    <name evidence="2" type="ORF">JOC54_002789</name>
</gene>
<keyword evidence="1" id="KW-0472">Membrane</keyword>
<comment type="caution">
    <text evidence="2">The sequence shown here is derived from an EMBL/GenBank/DDBJ whole genome shotgun (WGS) entry which is preliminary data.</text>
</comment>
<name>A0ABS2SVE3_9BACI</name>
<dbReference type="Proteomes" id="UP001179280">
    <property type="component" value="Unassembled WGS sequence"/>
</dbReference>
<organism evidence="2 3">
    <name type="scientific">Shouchella xiaoxiensis</name>
    <dbReference type="NCBI Taxonomy" id="766895"/>
    <lineage>
        <taxon>Bacteria</taxon>
        <taxon>Bacillati</taxon>
        <taxon>Bacillota</taxon>
        <taxon>Bacilli</taxon>
        <taxon>Bacillales</taxon>
        <taxon>Bacillaceae</taxon>
        <taxon>Shouchella</taxon>
    </lineage>
</organism>
<evidence type="ECO:0000313" key="3">
    <source>
        <dbReference type="Proteomes" id="UP001179280"/>
    </source>
</evidence>
<proteinExistence type="predicted"/>
<evidence type="ECO:0000313" key="2">
    <source>
        <dbReference type="EMBL" id="MBM7839509.1"/>
    </source>
</evidence>